<gene>
    <name evidence="1" type="primary">RGL3A</name>
</gene>
<accession>A0A1A8QMY5</accession>
<protein>
    <submittedName>
        <fullName evidence="1">Ral guanine nucleotide dissociation stimulator-like 3a</fullName>
    </submittedName>
</protein>
<organism evidence="1">
    <name type="scientific">Nothobranchius rachovii</name>
    <name type="common">bluefin notho</name>
    <dbReference type="NCBI Taxonomy" id="451742"/>
    <lineage>
        <taxon>Eukaryota</taxon>
        <taxon>Metazoa</taxon>
        <taxon>Chordata</taxon>
        <taxon>Craniata</taxon>
        <taxon>Vertebrata</taxon>
        <taxon>Euteleostomi</taxon>
        <taxon>Actinopterygii</taxon>
        <taxon>Neopterygii</taxon>
        <taxon>Teleostei</taxon>
        <taxon>Neoteleostei</taxon>
        <taxon>Acanthomorphata</taxon>
        <taxon>Ovalentaria</taxon>
        <taxon>Atherinomorphae</taxon>
        <taxon>Cyprinodontiformes</taxon>
        <taxon>Nothobranchiidae</taxon>
        <taxon>Nothobranchius</taxon>
    </lineage>
</organism>
<evidence type="ECO:0000313" key="1">
    <source>
        <dbReference type="EMBL" id="SBR94901.1"/>
    </source>
</evidence>
<proteinExistence type="predicted"/>
<reference evidence="1" key="1">
    <citation type="submission" date="2016-05" db="EMBL/GenBank/DDBJ databases">
        <authorList>
            <person name="Lavstsen T."/>
            <person name="Jespersen J.S."/>
        </authorList>
    </citation>
    <scope>NUCLEOTIDE SEQUENCE</scope>
    <source>
        <tissue evidence="1">Brain</tissue>
    </source>
</reference>
<feature type="non-terminal residue" evidence="1">
    <location>
        <position position="1"/>
    </location>
</feature>
<sequence>KQQQQQKNCCCGPNQAQALPRLLLAFYSSS</sequence>
<name>A0A1A8QMY5_9TELE</name>
<dbReference type="EMBL" id="HAEI01005801">
    <property type="protein sequence ID" value="SBR94901.1"/>
    <property type="molecule type" value="Transcribed_RNA"/>
</dbReference>
<reference evidence="1" key="2">
    <citation type="submission" date="2016-06" db="EMBL/GenBank/DDBJ databases">
        <title>The genome of a short-lived fish provides insights into sex chromosome evolution and the genetic control of aging.</title>
        <authorList>
            <person name="Reichwald K."/>
            <person name="Felder M."/>
            <person name="Petzold A."/>
            <person name="Koch P."/>
            <person name="Groth M."/>
            <person name="Platzer M."/>
        </authorList>
    </citation>
    <scope>NUCLEOTIDE SEQUENCE</scope>
    <source>
        <tissue evidence="1">Brain</tissue>
    </source>
</reference>
<dbReference type="AlphaFoldDB" id="A0A1A8QMY5"/>